<protein>
    <submittedName>
        <fullName evidence="2">4-carboxymuconolactone decarboxylase</fullName>
    </submittedName>
</protein>
<organism evidence="2 3">
    <name type="scientific">Ruegeria atlantica</name>
    <dbReference type="NCBI Taxonomy" id="81569"/>
    <lineage>
        <taxon>Bacteria</taxon>
        <taxon>Pseudomonadati</taxon>
        <taxon>Pseudomonadota</taxon>
        <taxon>Alphaproteobacteria</taxon>
        <taxon>Rhodobacterales</taxon>
        <taxon>Roseobacteraceae</taxon>
        <taxon>Ruegeria</taxon>
    </lineage>
</organism>
<feature type="domain" description="Carboxymuconolactone decarboxylase-like" evidence="1">
    <location>
        <begin position="44"/>
        <end position="126"/>
    </location>
</feature>
<proteinExistence type="predicted"/>
<dbReference type="GO" id="GO:0051920">
    <property type="term" value="F:peroxiredoxin activity"/>
    <property type="evidence" value="ECO:0007669"/>
    <property type="project" value="InterPro"/>
</dbReference>
<dbReference type="SUPFAM" id="SSF69118">
    <property type="entry name" value="AhpD-like"/>
    <property type="match status" value="1"/>
</dbReference>
<dbReference type="EMBL" id="CYPS01000046">
    <property type="protein sequence ID" value="CUH44426.1"/>
    <property type="molecule type" value="Genomic_DNA"/>
</dbReference>
<dbReference type="InterPro" id="IPR052512">
    <property type="entry name" value="4CMD/NDH-1_regulator"/>
</dbReference>
<dbReference type="Pfam" id="PF02627">
    <property type="entry name" value="CMD"/>
    <property type="match status" value="1"/>
</dbReference>
<dbReference type="AlphaFoldDB" id="A0A0P1E6L7"/>
<accession>A0A0P1E6L7</accession>
<evidence type="ECO:0000313" key="2">
    <source>
        <dbReference type="EMBL" id="CUH44426.1"/>
    </source>
</evidence>
<name>A0A0P1E6L7_9RHOB</name>
<reference evidence="3" key="1">
    <citation type="submission" date="2015-09" db="EMBL/GenBank/DDBJ databases">
        <authorList>
            <person name="Rodrigo-Torres L."/>
            <person name="Arahal D.R."/>
        </authorList>
    </citation>
    <scope>NUCLEOTIDE SEQUENCE [LARGE SCALE GENOMIC DNA]</scope>
    <source>
        <strain evidence="3">CECT 4293</strain>
    </source>
</reference>
<dbReference type="Proteomes" id="UP000050786">
    <property type="component" value="Unassembled WGS sequence"/>
</dbReference>
<dbReference type="InterPro" id="IPR029032">
    <property type="entry name" value="AhpD-like"/>
</dbReference>
<dbReference type="InterPro" id="IPR003779">
    <property type="entry name" value="CMD-like"/>
</dbReference>
<dbReference type="RefSeq" id="WP_058274403.1">
    <property type="nucleotide sequence ID" value="NZ_CANLZK010000018.1"/>
</dbReference>
<gene>
    <name evidence="2" type="ORF">RUM4293_03327</name>
</gene>
<evidence type="ECO:0000313" key="3">
    <source>
        <dbReference type="Proteomes" id="UP000050786"/>
    </source>
</evidence>
<keyword evidence="3" id="KW-1185">Reference proteome</keyword>
<sequence length="136" mass="14846">MTDTPQNPFDLMMKQAQDMAKAMNPAMENFSPKGFEALWPTMPKEVMEMMFGNTVNKDGLDAKTRLLLTLAGLTCQGAQADAAVRQTVRHALEAGARKQEIVEAIGQMSVFAGIPAMTRALELAQEVLGDNEDTDQ</sequence>
<dbReference type="Gene3D" id="1.20.1290.10">
    <property type="entry name" value="AhpD-like"/>
    <property type="match status" value="1"/>
</dbReference>
<dbReference type="PANTHER" id="PTHR33570">
    <property type="entry name" value="4-CARBOXYMUCONOLACTONE DECARBOXYLASE FAMILY PROTEIN"/>
    <property type="match status" value="1"/>
</dbReference>
<dbReference type="PANTHER" id="PTHR33570:SF2">
    <property type="entry name" value="CARBOXYMUCONOLACTONE DECARBOXYLASE-LIKE DOMAIN-CONTAINING PROTEIN"/>
    <property type="match status" value="1"/>
</dbReference>
<evidence type="ECO:0000259" key="1">
    <source>
        <dbReference type="Pfam" id="PF02627"/>
    </source>
</evidence>